<dbReference type="EMBL" id="BSFJ01000016">
    <property type="protein sequence ID" value="GLK72498.1"/>
    <property type="molecule type" value="Genomic_DNA"/>
</dbReference>
<gene>
    <name evidence="3" type="ORF">GCM10017643_26140</name>
</gene>
<keyword evidence="4" id="KW-1185">Reference proteome</keyword>
<proteinExistence type="inferred from homology"/>
<dbReference type="Gene3D" id="3.40.1620.10">
    <property type="entry name" value="YefM-like domain"/>
    <property type="match status" value="1"/>
</dbReference>
<dbReference type="InterPro" id="IPR006442">
    <property type="entry name" value="Antitoxin_Phd/YefM"/>
</dbReference>
<comment type="function">
    <text evidence="2">Antitoxin component of a type II toxin-antitoxin (TA) system.</text>
</comment>
<protein>
    <recommendedName>
        <fullName evidence="2">Antitoxin</fullName>
    </recommendedName>
</protein>
<comment type="similarity">
    <text evidence="1 2">Belongs to the phD/YefM antitoxin family.</text>
</comment>
<dbReference type="NCBIfam" id="TIGR01552">
    <property type="entry name" value="phd_fam"/>
    <property type="match status" value="1"/>
</dbReference>
<name>A0A9W6JA41_9HYPH</name>
<comment type="caution">
    <text evidence="3">The sequence shown here is derived from an EMBL/GenBank/DDBJ whole genome shotgun (WGS) entry which is preliminary data.</text>
</comment>
<evidence type="ECO:0000256" key="2">
    <source>
        <dbReference type="RuleBase" id="RU362080"/>
    </source>
</evidence>
<accession>A0A9W6JA41</accession>
<sequence length="87" mass="10037">MPALARVGSLEFQRKFGEFQHQAQREPVEITRHGRREFVLMSADHYDWLRAAAQRTHRTADAIDVVIDAVERAEMDAEHAHLNGLMK</sequence>
<dbReference type="InterPro" id="IPR036165">
    <property type="entry name" value="YefM-like_sf"/>
</dbReference>
<organism evidence="3 4">
    <name type="scientific">Ancylobacter dichloromethanicus</name>
    <dbReference type="NCBI Taxonomy" id="518825"/>
    <lineage>
        <taxon>Bacteria</taxon>
        <taxon>Pseudomonadati</taxon>
        <taxon>Pseudomonadota</taxon>
        <taxon>Alphaproteobacteria</taxon>
        <taxon>Hyphomicrobiales</taxon>
        <taxon>Xanthobacteraceae</taxon>
        <taxon>Ancylobacter</taxon>
    </lineage>
</organism>
<dbReference type="RefSeq" id="WP_246544676.1">
    <property type="nucleotide sequence ID" value="NZ_BSFJ01000016.1"/>
</dbReference>
<evidence type="ECO:0000313" key="4">
    <source>
        <dbReference type="Proteomes" id="UP001143370"/>
    </source>
</evidence>
<evidence type="ECO:0000313" key="3">
    <source>
        <dbReference type="EMBL" id="GLK72498.1"/>
    </source>
</evidence>
<evidence type="ECO:0000256" key="1">
    <source>
        <dbReference type="ARBA" id="ARBA00009981"/>
    </source>
</evidence>
<dbReference type="AlphaFoldDB" id="A0A9W6JA41"/>
<dbReference type="Proteomes" id="UP001143370">
    <property type="component" value="Unassembled WGS sequence"/>
</dbReference>
<reference evidence="3" key="2">
    <citation type="submission" date="2023-01" db="EMBL/GenBank/DDBJ databases">
        <authorList>
            <person name="Sun Q."/>
            <person name="Evtushenko L."/>
        </authorList>
    </citation>
    <scope>NUCLEOTIDE SEQUENCE</scope>
    <source>
        <strain evidence="3">VKM B-2484</strain>
    </source>
</reference>
<dbReference type="SUPFAM" id="SSF143120">
    <property type="entry name" value="YefM-like"/>
    <property type="match status" value="1"/>
</dbReference>
<dbReference type="Pfam" id="PF02604">
    <property type="entry name" value="PhdYeFM_antitox"/>
    <property type="match status" value="1"/>
</dbReference>
<reference evidence="3" key="1">
    <citation type="journal article" date="2014" name="Int. J. Syst. Evol. Microbiol.">
        <title>Complete genome sequence of Corynebacterium casei LMG S-19264T (=DSM 44701T), isolated from a smear-ripened cheese.</title>
        <authorList>
            <consortium name="US DOE Joint Genome Institute (JGI-PGF)"/>
            <person name="Walter F."/>
            <person name="Albersmeier A."/>
            <person name="Kalinowski J."/>
            <person name="Ruckert C."/>
        </authorList>
    </citation>
    <scope>NUCLEOTIDE SEQUENCE</scope>
    <source>
        <strain evidence="3">VKM B-2484</strain>
    </source>
</reference>